<evidence type="ECO:0000313" key="10">
    <source>
        <dbReference type="EMBL" id="MEJ5218124.1"/>
    </source>
</evidence>
<evidence type="ECO:0000256" key="5">
    <source>
        <dbReference type="ARBA" id="ARBA00022692"/>
    </source>
</evidence>
<feature type="transmembrane region" description="Helical" evidence="8">
    <location>
        <begin position="7"/>
        <end position="28"/>
    </location>
</feature>
<dbReference type="InterPro" id="IPR001958">
    <property type="entry name" value="Tet-R_TetA/multi-R_MdtG-like"/>
</dbReference>
<dbReference type="Gene3D" id="1.20.1250.20">
    <property type="entry name" value="MFS general substrate transporter like domains"/>
    <property type="match status" value="1"/>
</dbReference>
<keyword evidence="11" id="KW-1185">Reference proteome</keyword>
<organism evidence="10 11">
    <name type="scientific">Cognatishimia coralii</name>
    <dbReference type="NCBI Taxonomy" id="3083254"/>
    <lineage>
        <taxon>Bacteria</taxon>
        <taxon>Pseudomonadati</taxon>
        <taxon>Pseudomonadota</taxon>
        <taxon>Alphaproteobacteria</taxon>
        <taxon>Rhodobacterales</taxon>
        <taxon>Paracoccaceae</taxon>
        <taxon>Cognatishimia</taxon>
    </lineage>
</organism>
<comment type="similarity">
    <text evidence="3">Belongs to the major facilitator superfamily. TCR/Tet family.</text>
</comment>
<evidence type="ECO:0000256" key="4">
    <source>
        <dbReference type="ARBA" id="ARBA00022448"/>
    </source>
</evidence>
<dbReference type="PROSITE" id="PS50850">
    <property type="entry name" value="MFS"/>
    <property type="match status" value="1"/>
</dbReference>
<dbReference type="PRINTS" id="PR01035">
    <property type="entry name" value="TCRTETA"/>
</dbReference>
<protein>
    <submittedName>
        <fullName evidence="10">TCR/Tet family MFS transporter</fullName>
    </submittedName>
</protein>
<feature type="transmembrane region" description="Helical" evidence="8">
    <location>
        <begin position="339"/>
        <end position="358"/>
    </location>
</feature>
<feature type="transmembrane region" description="Helical" evidence="8">
    <location>
        <begin position="163"/>
        <end position="183"/>
    </location>
</feature>
<comment type="caution">
    <text evidence="10">The sequence shown here is derived from an EMBL/GenBank/DDBJ whole genome shotgun (WGS) entry which is preliminary data.</text>
</comment>
<evidence type="ECO:0000256" key="2">
    <source>
        <dbReference type="ARBA" id="ARBA00004141"/>
    </source>
</evidence>
<sequence length="405" mass="42855">MSSRLPIIFIVMTVVIDAMGIGLIMPVMPDLIQEVQGVGISDAAIWGGILAASFAAMQFLFGPFLGNLSDRYGRRPVLLISLTVMALDYIVMALAGSIWLLLAGRIVGGITAATHSTASAYMADISTPDQKAKNFGLIGAGFGIGFVLGPALGGMLAEFGTRAPFFAAAALAGANVILGYFVLKETVTDEIRRPFRWKRANPLGAFAAVSKLPNLGALLLVFFFYQVSAYVYPAIWSYFTAEAFGWSVSMIGISLAVFGIFYAASQALLVQPLINRFGYRGTVIFGLGLEIFAMLFIGLVPSGMLILAFTPIAALASIGLPALQGIMSRVVPDDAQGELQGVLTSVAAIGMVISPLVMNQTFAFFTRESAPIYLPGASFLLAAVLMGIAIVIFTWRSASQATQNA</sequence>
<dbReference type="InterPro" id="IPR020846">
    <property type="entry name" value="MFS_dom"/>
</dbReference>
<comment type="function">
    <text evidence="1">Resistance to tetracycline by an active tetracycline efflux. This is an energy-dependent process that decreases the accumulation of the antibiotic in whole cells. This protein functions as a metal-tetracycline/H(+) antiporter.</text>
</comment>
<dbReference type="InterPro" id="IPR005829">
    <property type="entry name" value="Sugar_transporter_CS"/>
</dbReference>
<evidence type="ECO:0000313" key="11">
    <source>
        <dbReference type="Proteomes" id="UP001368270"/>
    </source>
</evidence>
<name>A0ABU8QFC2_9RHOB</name>
<keyword evidence="5 8" id="KW-0812">Transmembrane</keyword>
<dbReference type="SUPFAM" id="SSF103473">
    <property type="entry name" value="MFS general substrate transporter"/>
    <property type="match status" value="1"/>
</dbReference>
<comment type="subcellular location">
    <subcellularLocation>
        <location evidence="2">Membrane</location>
        <topology evidence="2">Multi-pass membrane protein</topology>
    </subcellularLocation>
</comment>
<keyword evidence="7 8" id="KW-0472">Membrane</keyword>
<evidence type="ECO:0000259" key="9">
    <source>
        <dbReference type="PROSITE" id="PS50850"/>
    </source>
</evidence>
<feature type="transmembrane region" description="Helical" evidence="8">
    <location>
        <begin position="244"/>
        <end position="265"/>
    </location>
</feature>
<dbReference type="Pfam" id="PF07690">
    <property type="entry name" value="MFS_1"/>
    <property type="match status" value="1"/>
</dbReference>
<dbReference type="InterPro" id="IPR036259">
    <property type="entry name" value="MFS_trans_sf"/>
</dbReference>
<evidence type="ECO:0000256" key="6">
    <source>
        <dbReference type="ARBA" id="ARBA00022989"/>
    </source>
</evidence>
<reference evidence="10 11" key="1">
    <citation type="submission" date="2024-03" db="EMBL/GenBank/DDBJ databases">
        <title>Cognatishimia coralii sp. nov., a marine bacterium isolated from coral surrounding seawater.</title>
        <authorList>
            <person name="Liu X."/>
            <person name="Liu S."/>
            <person name="Sun H."/>
            <person name="Zhang Y."/>
        </authorList>
    </citation>
    <scope>NUCLEOTIDE SEQUENCE [LARGE SCALE GENOMIC DNA]</scope>
    <source>
        <strain evidence="10 11">D5M38</strain>
    </source>
</reference>
<evidence type="ECO:0000256" key="8">
    <source>
        <dbReference type="SAM" id="Phobius"/>
    </source>
</evidence>
<feature type="domain" description="Major facilitator superfamily (MFS) profile" evidence="9">
    <location>
        <begin position="6"/>
        <end position="401"/>
    </location>
</feature>
<feature type="transmembrane region" description="Helical" evidence="8">
    <location>
        <begin position="43"/>
        <end position="65"/>
    </location>
</feature>
<keyword evidence="6 8" id="KW-1133">Transmembrane helix</keyword>
<evidence type="ECO:0000256" key="3">
    <source>
        <dbReference type="ARBA" id="ARBA00007520"/>
    </source>
</evidence>
<dbReference type="Proteomes" id="UP001368270">
    <property type="component" value="Unassembled WGS sequence"/>
</dbReference>
<feature type="transmembrane region" description="Helical" evidence="8">
    <location>
        <begin position="135"/>
        <end position="157"/>
    </location>
</feature>
<evidence type="ECO:0000256" key="7">
    <source>
        <dbReference type="ARBA" id="ARBA00023136"/>
    </source>
</evidence>
<gene>
    <name evidence="10" type="ORF">WG622_07715</name>
</gene>
<evidence type="ECO:0000256" key="1">
    <source>
        <dbReference type="ARBA" id="ARBA00003279"/>
    </source>
</evidence>
<feature type="transmembrane region" description="Helical" evidence="8">
    <location>
        <begin position="77"/>
        <end position="100"/>
    </location>
</feature>
<accession>A0ABU8QFC2</accession>
<dbReference type="PROSITE" id="PS00216">
    <property type="entry name" value="SUGAR_TRANSPORT_1"/>
    <property type="match status" value="1"/>
</dbReference>
<feature type="transmembrane region" description="Helical" evidence="8">
    <location>
        <begin position="106"/>
        <end position="123"/>
    </location>
</feature>
<keyword evidence="4" id="KW-0813">Transport</keyword>
<dbReference type="EMBL" id="JBBGAZ010000003">
    <property type="protein sequence ID" value="MEJ5218124.1"/>
    <property type="molecule type" value="Genomic_DNA"/>
</dbReference>
<feature type="transmembrane region" description="Helical" evidence="8">
    <location>
        <begin position="277"/>
        <end position="299"/>
    </location>
</feature>
<dbReference type="PANTHER" id="PTHR23504:SF15">
    <property type="entry name" value="MAJOR FACILITATOR SUPERFAMILY (MFS) PROFILE DOMAIN-CONTAINING PROTEIN"/>
    <property type="match status" value="1"/>
</dbReference>
<feature type="transmembrane region" description="Helical" evidence="8">
    <location>
        <begin position="203"/>
        <end position="224"/>
    </location>
</feature>
<proteinExistence type="inferred from homology"/>
<feature type="transmembrane region" description="Helical" evidence="8">
    <location>
        <begin position="370"/>
        <end position="395"/>
    </location>
</feature>
<feature type="transmembrane region" description="Helical" evidence="8">
    <location>
        <begin position="305"/>
        <end position="327"/>
    </location>
</feature>
<dbReference type="CDD" id="cd17388">
    <property type="entry name" value="MFS_TetA"/>
    <property type="match status" value="1"/>
</dbReference>
<dbReference type="InterPro" id="IPR011701">
    <property type="entry name" value="MFS"/>
</dbReference>
<dbReference type="RefSeq" id="WP_339403064.1">
    <property type="nucleotide sequence ID" value="NZ_JBBGAZ010000003.1"/>
</dbReference>
<dbReference type="PANTHER" id="PTHR23504">
    <property type="entry name" value="MAJOR FACILITATOR SUPERFAMILY DOMAIN-CONTAINING PROTEIN 10"/>
    <property type="match status" value="1"/>
</dbReference>